<gene>
    <name evidence="2" type="ORF">HO173_006141</name>
</gene>
<dbReference type="Gene3D" id="3.40.50.1820">
    <property type="entry name" value="alpha/beta hydrolase"/>
    <property type="match status" value="1"/>
</dbReference>
<dbReference type="GeneID" id="59287802"/>
<dbReference type="InterPro" id="IPR029058">
    <property type="entry name" value="AB_hydrolase_fold"/>
</dbReference>
<dbReference type="Pfam" id="PF06441">
    <property type="entry name" value="EHN"/>
    <property type="match status" value="1"/>
</dbReference>
<evidence type="ECO:0000313" key="2">
    <source>
        <dbReference type="EMBL" id="KAF6235458.1"/>
    </source>
</evidence>
<comment type="caution">
    <text evidence="2">The sequence shown here is derived from an EMBL/GenBank/DDBJ whole genome shotgun (WGS) entry which is preliminary data.</text>
</comment>
<organism evidence="2 3">
    <name type="scientific">Letharia columbiana</name>
    <dbReference type="NCBI Taxonomy" id="112416"/>
    <lineage>
        <taxon>Eukaryota</taxon>
        <taxon>Fungi</taxon>
        <taxon>Dikarya</taxon>
        <taxon>Ascomycota</taxon>
        <taxon>Pezizomycotina</taxon>
        <taxon>Lecanoromycetes</taxon>
        <taxon>OSLEUM clade</taxon>
        <taxon>Lecanoromycetidae</taxon>
        <taxon>Lecanorales</taxon>
        <taxon>Lecanorineae</taxon>
        <taxon>Parmeliaceae</taxon>
        <taxon>Letharia</taxon>
    </lineage>
</organism>
<feature type="domain" description="Epoxide hydrolase N-terminal" evidence="1">
    <location>
        <begin position="89"/>
        <end position="127"/>
    </location>
</feature>
<dbReference type="Proteomes" id="UP000578531">
    <property type="component" value="Unassembled WGS sequence"/>
</dbReference>
<name>A0A8H6L4M7_9LECA</name>
<sequence>MASKRNSSHRTWDSDVLCKLDSSTTKVMRLSNIALDTNQHLVSCSRKVTLAKWPTTPPPLSNHSRLPLQTVSWTFSSASRADTLTLKRRRRTWAEQNGVTLTVMEDTITYWRHHYSWRDEEARLNRMAGLALFKE</sequence>
<accession>A0A8H6L4M7</accession>
<proteinExistence type="predicted"/>
<protein>
    <recommendedName>
        <fullName evidence="1">Epoxide hydrolase N-terminal domain-containing protein</fullName>
    </recommendedName>
</protein>
<evidence type="ECO:0000259" key="1">
    <source>
        <dbReference type="Pfam" id="PF06441"/>
    </source>
</evidence>
<dbReference type="InterPro" id="IPR010497">
    <property type="entry name" value="Epoxide_hydro_N"/>
</dbReference>
<dbReference type="RefSeq" id="XP_037164826.1">
    <property type="nucleotide sequence ID" value="XM_037308052.1"/>
</dbReference>
<dbReference type="EMBL" id="JACCJC010000024">
    <property type="protein sequence ID" value="KAF6235458.1"/>
    <property type="molecule type" value="Genomic_DNA"/>
</dbReference>
<keyword evidence="3" id="KW-1185">Reference proteome</keyword>
<reference evidence="2 3" key="1">
    <citation type="journal article" date="2020" name="Genomics">
        <title>Complete, high-quality genomes from long-read metagenomic sequencing of two wolf lichen thalli reveals enigmatic genome architecture.</title>
        <authorList>
            <person name="McKenzie S.K."/>
            <person name="Walston R.F."/>
            <person name="Allen J.L."/>
        </authorList>
    </citation>
    <scope>NUCLEOTIDE SEQUENCE [LARGE SCALE GENOMIC DNA]</scope>
    <source>
        <strain evidence="2">WasteWater2</strain>
    </source>
</reference>
<evidence type="ECO:0000313" key="3">
    <source>
        <dbReference type="Proteomes" id="UP000578531"/>
    </source>
</evidence>
<dbReference type="AlphaFoldDB" id="A0A8H6L4M7"/>